<dbReference type="Proteomes" id="UP000054837">
    <property type="component" value="Unassembled WGS sequence"/>
</dbReference>
<organism evidence="4 5">
    <name type="scientific">Serinicoccus chungangensis</name>
    <dbReference type="NCBI Taxonomy" id="767452"/>
    <lineage>
        <taxon>Bacteria</taxon>
        <taxon>Bacillati</taxon>
        <taxon>Actinomycetota</taxon>
        <taxon>Actinomycetes</taxon>
        <taxon>Micrococcales</taxon>
        <taxon>Ornithinimicrobiaceae</taxon>
        <taxon>Serinicoccus</taxon>
    </lineage>
</organism>
<proteinExistence type="inferred from homology"/>
<dbReference type="STRING" id="767452.AVL62_16030"/>
<protein>
    <submittedName>
        <fullName evidence="4">Transposase</fullName>
    </submittedName>
</protein>
<name>A0A0W8ICG4_9MICO</name>
<evidence type="ECO:0000313" key="4">
    <source>
        <dbReference type="EMBL" id="KUG57631.1"/>
    </source>
</evidence>
<dbReference type="GO" id="GO:0003676">
    <property type="term" value="F:nucleic acid binding"/>
    <property type="evidence" value="ECO:0007669"/>
    <property type="project" value="InterPro"/>
</dbReference>
<keyword evidence="5" id="KW-1185">Reference proteome</keyword>
<dbReference type="PROSITE" id="PS50994">
    <property type="entry name" value="INTEGRASE"/>
    <property type="match status" value="1"/>
</dbReference>
<dbReference type="AlphaFoldDB" id="A0A0W8ICG4"/>
<evidence type="ECO:0000259" key="3">
    <source>
        <dbReference type="PROSITE" id="PS50994"/>
    </source>
</evidence>
<comment type="similarity">
    <text evidence="1">Belongs to the transposase IS21/IS408/IS1162 family.</text>
</comment>
<dbReference type="RefSeq" id="WP_058890200.1">
    <property type="nucleotide sequence ID" value="NZ_LQBL01000004.1"/>
</dbReference>
<dbReference type="InterPro" id="IPR001584">
    <property type="entry name" value="Integrase_cat-core"/>
</dbReference>
<evidence type="ECO:0000256" key="2">
    <source>
        <dbReference type="SAM" id="MobiDB-lite"/>
    </source>
</evidence>
<feature type="region of interest" description="Disordered" evidence="2">
    <location>
        <begin position="375"/>
        <end position="405"/>
    </location>
</feature>
<comment type="caution">
    <text evidence="4">The sequence shown here is derived from an EMBL/GenBank/DDBJ whole genome shotgun (WGS) entry which is preliminary data.</text>
</comment>
<dbReference type="InterPro" id="IPR036397">
    <property type="entry name" value="RNaseH_sf"/>
</dbReference>
<dbReference type="PANTHER" id="PTHR35004">
    <property type="entry name" value="TRANSPOSASE RV3428C-RELATED"/>
    <property type="match status" value="1"/>
</dbReference>
<dbReference type="InterPro" id="IPR012337">
    <property type="entry name" value="RNaseH-like_sf"/>
</dbReference>
<dbReference type="EMBL" id="LQBL01000004">
    <property type="protein sequence ID" value="KUG57631.1"/>
    <property type="molecule type" value="Genomic_DNA"/>
</dbReference>
<dbReference type="GO" id="GO:0015074">
    <property type="term" value="P:DNA integration"/>
    <property type="evidence" value="ECO:0007669"/>
    <property type="project" value="InterPro"/>
</dbReference>
<dbReference type="Gene3D" id="3.30.420.10">
    <property type="entry name" value="Ribonuclease H-like superfamily/Ribonuclease H"/>
    <property type="match status" value="1"/>
</dbReference>
<dbReference type="InterPro" id="IPR054353">
    <property type="entry name" value="IstA-like_C"/>
</dbReference>
<dbReference type="NCBIfam" id="NF033546">
    <property type="entry name" value="transpos_IS21"/>
    <property type="match status" value="1"/>
</dbReference>
<dbReference type="OrthoDB" id="92877at2"/>
<sequence>MEILEAFDVTECANSAAQLAGVDPKTVRRYVAARDSGAPVTGPGRRPRIIDPYLPKIEEWVDHSSGKARADVLHERLVGLGFTGTERTTRRAVAAAKAAWRAGNARTYRPWITEPGLWLQFDWGEGPKVPGPDGRARGTLLFCAWLAWSRYRVVIPTWDQTLPTLVACLDATFRTIGGVPSYVLTDNARTVTIDHVAGVPVRHPDLVTVARHYGTTVHTCVPYDPQSKGGTEATVKIAKADLVPTQANLGEQYASFEELRAACEAFMAKVNGRKHRESARVPELALTQERARLHTLPTSPHTMALGVTRVVNTDQTVRFGSVRYSTPPGLVGAEVWVRVVGTEVVIVADTTTLPVVPAWAGGVAGLIEAARHITSTPGSPRIEPSHYPDHPQEVDGTPRPPRPRARTEAEAAFLALGEGARAWLVEASAAGTVRIRAKMADAVQLAALVGTERVDAALGVAAAAGRFAEADLASILDHLAAGTTSVDLVIADETATTQPGTNGWAGFTTGGTR</sequence>
<dbReference type="SUPFAM" id="SSF53098">
    <property type="entry name" value="Ribonuclease H-like"/>
    <property type="match status" value="1"/>
</dbReference>
<evidence type="ECO:0000313" key="5">
    <source>
        <dbReference type="Proteomes" id="UP000054837"/>
    </source>
</evidence>
<reference evidence="4 5" key="1">
    <citation type="submission" date="2015-12" db="EMBL/GenBank/DDBJ databases">
        <title>Serinicoccus chungangenesis strain CD08_5 genome sequencing and assembly.</title>
        <authorList>
            <person name="Chander A.M."/>
            <person name="Kaur G."/>
            <person name="Nair G.R."/>
            <person name="Dhawan D.K."/>
            <person name="Kochhar R.K."/>
            <person name="Mayilraj S."/>
            <person name="Bhadada S.K."/>
        </authorList>
    </citation>
    <scope>NUCLEOTIDE SEQUENCE [LARGE SCALE GENOMIC DNA]</scope>
    <source>
        <strain evidence="4 5">CD08_5</strain>
    </source>
</reference>
<dbReference type="Pfam" id="PF22483">
    <property type="entry name" value="Mu-transpos_C_2"/>
    <property type="match status" value="1"/>
</dbReference>
<accession>A0A0W8ICG4</accession>
<gene>
    <name evidence="4" type="ORF">AVL62_16030</name>
</gene>
<evidence type="ECO:0000256" key="1">
    <source>
        <dbReference type="ARBA" id="ARBA00009277"/>
    </source>
</evidence>
<feature type="domain" description="Integrase catalytic" evidence="3">
    <location>
        <begin position="106"/>
        <end position="290"/>
    </location>
</feature>
<feature type="compositionally biased region" description="Basic and acidic residues" evidence="2">
    <location>
        <begin position="383"/>
        <end position="393"/>
    </location>
</feature>